<feature type="domain" description="Helicase ATP-binding" evidence="10">
    <location>
        <begin position="10"/>
        <end position="155"/>
    </location>
</feature>
<evidence type="ECO:0000256" key="9">
    <source>
        <dbReference type="ARBA" id="ARBA00048988"/>
    </source>
</evidence>
<evidence type="ECO:0000259" key="10">
    <source>
        <dbReference type="PROSITE" id="PS51192"/>
    </source>
</evidence>
<organism evidence="12 13">
    <name type="scientific">Cyanobacterium stanieri LEGE 03274</name>
    <dbReference type="NCBI Taxonomy" id="1828756"/>
    <lineage>
        <taxon>Bacteria</taxon>
        <taxon>Bacillati</taxon>
        <taxon>Cyanobacteriota</taxon>
        <taxon>Cyanophyceae</taxon>
        <taxon>Oscillatoriophycideae</taxon>
        <taxon>Chroococcales</taxon>
        <taxon>Geminocystaceae</taxon>
        <taxon>Cyanobacterium</taxon>
    </lineage>
</organism>
<keyword evidence="6" id="KW-0413">Isomerase</keyword>
<feature type="non-terminal residue" evidence="12">
    <location>
        <position position="1"/>
    </location>
</feature>
<evidence type="ECO:0000256" key="3">
    <source>
        <dbReference type="ARBA" id="ARBA00022801"/>
    </source>
</evidence>
<reference evidence="12 13" key="1">
    <citation type="submission" date="2020-10" db="EMBL/GenBank/DDBJ databases">
        <authorList>
            <person name="Castelo-Branco R."/>
            <person name="Eusebio N."/>
            <person name="Adriana R."/>
            <person name="Vieira A."/>
            <person name="Brugerolle De Fraissinette N."/>
            <person name="Rezende De Castro R."/>
            <person name="Schneider M.P."/>
            <person name="Vasconcelos V."/>
            <person name="Leao P.N."/>
        </authorList>
    </citation>
    <scope>NUCLEOTIDE SEQUENCE [LARGE SCALE GENOMIC DNA]</scope>
    <source>
        <strain evidence="12 13">LEGE 03274</strain>
    </source>
</reference>
<evidence type="ECO:0000259" key="11">
    <source>
        <dbReference type="PROSITE" id="PS51194"/>
    </source>
</evidence>
<dbReference type="Gene3D" id="3.40.50.300">
    <property type="entry name" value="P-loop containing nucleotide triphosphate hydrolases"/>
    <property type="match status" value="2"/>
</dbReference>
<dbReference type="Proteomes" id="UP000654604">
    <property type="component" value="Unassembled WGS sequence"/>
</dbReference>
<sequence length="413" mass="46654">PYPHQQEALEAWKKAQRQGVIVLPTAAGKTYLAQMAIACTPRTTLILVPTLDLMHQWYAQIEKAFPATEVGLLGGGSHDSSPILIATYHSAAIHAKHLGNQYALQIFDECHHLPTDFFKVIAEESIAPYRLGLTATPERGDGSHNKLDTLIGKVIYRKTPEELSKIALSEYQIIPIKVTLTPEERKQYQQAIQTRNEFLKQSHIYLSSLEGWQKFVIASAKSPEGRRAMIAHRQAKEIASGTNGKLKILTELISKHYPDKILVFTNDNATVYRISQQFLIPAITHQTPVKERHQILTKYREGDYKIIVASHVLNEGVDVPDAKIAVILSGTGSTREYIQRLGRILRKANQEEKLAKLYEVVAENTSEEKTSHRRQEKIKPPQKAEVIPLFYDTTQNNSKFKAAEKKDNPFHNE</sequence>
<gene>
    <name evidence="12" type="ORF">IQ215_09210</name>
</gene>
<dbReference type="EMBL" id="JADEWC010000018">
    <property type="protein sequence ID" value="MBE9222873.1"/>
    <property type="molecule type" value="Genomic_DNA"/>
</dbReference>
<comment type="caution">
    <text evidence="12">The sequence shown here is derived from an EMBL/GenBank/DDBJ whole genome shotgun (WGS) entry which is preliminary data.</text>
</comment>
<dbReference type="SMART" id="SM00487">
    <property type="entry name" value="DEXDc"/>
    <property type="match status" value="1"/>
</dbReference>
<comment type="catalytic activity">
    <reaction evidence="9">
        <text>ATP + H2O = ADP + phosphate + H(+)</text>
        <dbReference type="Rhea" id="RHEA:13065"/>
        <dbReference type="ChEBI" id="CHEBI:15377"/>
        <dbReference type="ChEBI" id="CHEBI:15378"/>
        <dbReference type="ChEBI" id="CHEBI:30616"/>
        <dbReference type="ChEBI" id="CHEBI:43474"/>
        <dbReference type="ChEBI" id="CHEBI:456216"/>
        <dbReference type="EC" id="5.6.2.4"/>
    </reaction>
</comment>
<evidence type="ECO:0000256" key="1">
    <source>
        <dbReference type="ARBA" id="ARBA00006637"/>
    </source>
</evidence>
<dbReference type="RefSeq" id="WP_193801022.1">
    <property type="nucleotide sequence ID" value="NZ_JADEWC010000018.1"/>
</dbReference>
<evidence type="ECO:0000256" key="5">
    <source>
        <dbReference type="ARBA" id="ARBA00022840"/>
    </source>
</evidence>
<evidence type="ECO:0000256" key="8">
    <source>
        <dbReference type="ARBA" id="ARBA00034808"/>
    </source>
</evidence>
<name>A0ABR9V4R4_9CHRO</name>
<accession>A0ABR9V4R4</accession>
<evidence type="ECO:0000256" key="6">
    <source>
        <dbReference type="ARBA" id="ARBA00023235"/>
    </source>
</evidence>
<dbReference type="CDD" id="cd17926">
    <property type="entry name" value="DEXHc_RE"/>
    <property type="match status" value="1"/>
</dbReference>
<keyword evidence="13" id="KW-1185">Reference proteome</keyword>
<dbReference type="CDD" id="cd18789">
    <property type="entry name" value="SF2_C_XPB"/>
    <property type="match status" value="1"/>
</dbReference>
<keyword evidence="4 12" id="KW-0347">Helicase</keyword>
<dbReference type="InterPro" id="IPR014001">
    <property type="entry name" value="Helicase_ATP-bd"/>
</dbReference>
<dbReference type="Gene3D" id="6.10.140.1180">
    <property type="match status" value="1"/>
</dbReference>
<keyword evidence="3" id="KW-0378">Hydrolase</keyword>
<dbReference type="InterPro" id="IPR027417">
    <property type="entry name" value="P-loop_NTPase"/>
</dbReference>
<dbReference type="GO" id="GO:0004386">
    <property type="term" value="F:helicase activity"/>
    <property type="evidence" value="ECO:0007669"/>
    <property type="project" value="UniProtKB-KW"/>
</dbReference>
<protein>
    <recommendedName>
        <fullName evidence="8">DNA 3'-5' helicase</fullName>
        <ecNumber evidence="8">5.6.2.4</ecNumber>
    </recommendedName>
</protein>
<dbReference type="Pfam" id="PF00271">
    <property type="entry name" value="Helicase_C"/>
    <property type="match status" value="1"/>
</dbReference>
<evidence type="ECO:0000313" key="13">
    <source>
        <dbReference type="Proteomes" id="UP000654604"/>
    </source>
</evidence>
<proteinExistence type="inferred from homology"/>
<dbReference type="PROSITE" id="PS51192">
    <property type="entry name" value="HELICASE_ATP_BIND_1"/>
    <property type="match status" value="1"/>
</dbReference>
<evidence type="ECO:0000256" key="2">
    <source>
        <dbReference type="ARBA" id="ARBA00022741"/>
    </source>
</evidence>
<evidence type="ECO:0000256" key="4">
    <source>
        <dbReference type="ARBA" id="ARBA00022806"/>
    </source>
</evidence>
<comment type="similarity">
    <text evidence="1">Belongs to the helicase family. RAD25/XPB subfamily.</text>
</comment>
<dbReference type="SUPFAM" id="SSF52540">
    <property type="entry name" value="P-loop containing nucleoside triphosphate hydrolases"/>
    <property type="match status" value="1"/>
</dbReference>
<dbReference type="Pfam" id="PF04851">
    <property type="entry name" value="ResIII"/>
    <property type="match status" value="1"/>
</dbReference>
<dbReference type="InterPro" id="IPR006935">
    <property type="entry name" value="Helicase/UvrB_N"/>
</dbReference>
<dbReference type="PANTHER" id="PTHR11274:SF0">
    <property type="entry name" value="GENERAL TRANSCRIPTION AND DNA REPAIR FACTOR IIH HELICASE SUBUNIT XPB"/>
    <property type="match status" value="1"/>
</dbReference>
<evidence type="ECO:0000313" key="12">
    <source>
        <dbReference type="EMBL" id="MBE9222873.1"/>
    </source>
</evidence>
<dbReference type="PRINTS" id="PR00851">
    <property type="entry name" value="XRODRMPGMNTB"/>
</dbReference>
<dbReference type="SMART" id="SM00490">
    <property type="entry name" value="HELICc"/>
    <property type="match status" value="1"/>
</dbReference>
<dbReference type="InterPro" id="IPR001650">
    <property type="entry name" value="Helicase_C-like"/>
</dbReference>
<feature type="domain" description="Helicase C-terminal" evidence="11">
    <location>
        <begin position="245"/>
        <end position="398"/>
    </location>
</feature>
<comment type="catalytic activity">
    <reaction evidence="7">
        <text>Couples ATP hydrolysis with the unwinding of duplex DNA by translocating in the 3'-5' direction.</text>
        <dbReference type="EC" id="5.6.2.4"/>
    </reaction>
</comment>
<dbReference type="PANTHER" id="PTHR11274">
    <property type="entry name" value="RAD25/XP-B DNA REPAIR HELICASE"/>
    <property type="match status" value="1"/>
</dbReference>
<evidence type="ECO:0000256" key="7">
    <source>
        <dbReference type="ARBA" id="ARBA00034617"/>
    </source>
</evidence>
<dbReference type="InterPro" id="IPR050615">
    <property type="entry name" value="ATP-dep_DNA_Helicase"/>
</dbReference>
<dbReference type="EC" id="5.6.2.4" evidence="8"/>
<dbReference type="PROSITE" id="PS51194">
    <property type="entry name" value="HELICASE_CTER"/>
    <property type="match status" value="1"/>
</dbReference>
<keyword evidence="5" id="KW-0067">ATP-binding</keyword>
<dbReference type="InterPro" id="IPR032438">
    <property type="entry name" value="ERCC3_RAD25_C"/>
</dbReference>
<keyword evidence="2" id="KW-0547">Nucleotide-binding</keyword>